<dbReference type="Proteomes" id="UP000244932">
    <property type="component" value="Unassembled WGS sequence"/>
</dbReference>
<dbReference type="Pfam" id="PF06776">
    <property type="entry name" value="IalB"/>
    <property type="match status" value="1"/>
</dbReference>
<sequence length="177" mass="19006">MSFKLNFSAFVAATLLSVAPVLAQDNVERVERERFWSVFENGSGAEKVCWIASAPTASTATRNGTAIAVNRGDIRLMVRQQPGTNVSNEVSFTGGYPFRGGSTVNVTIGSESFDFSTDGEWAWSASPADDQRLVQAMRRGAEARVVGISSRGNQTTDTISLIGFTAALENSTRRCQG</sequence>
<feature type="chain" id="PRO_5015340186" description="Invasion associated locus B (IalB) protein" evidence="1">
    <location>
        <begin position="24"/>
        <end position="177"/>
    </location>
</feature>
<dbReference type="EMBL" id="OMKW01000004">
    <property type="protein sequence ID" value="SPF30661.1"/>
    <property type="molecule type" value="Genomic_DNA"/>
</dbReference>
<accession>A0A2R8AEH0</accession>
<dbReference type="OrthoDB" id="9806572at2"/>
<dbReference type="InterPro" id="IPR038696">
    <property type="entry name" value="IalB_sf"/>
</dbReference>
<evidence type="ECO:0000313" key="3">
    <source>
        <dbReference type="Proteomes" id="UP000244932"/>
    </source>
</evidence>
<keyword evidence="1" id="KW-0732">Signal</keyword>
<dbReference type="AlphaFoldDB" id="A0A2R8AEH0"/>
<dbReference type="RefSeq" id="WP_108783379.1">
    <property type="nucleotide sequence ID" value="NZ_OMKW01000004.1"/>
</dbReference>
<evidence type="ECO:0000256" key="1">
    <source>
        <dbReference type="SAM" id="SignalP"/>
    </source>
</evidence>
<gene>
    <name evidence="2" type="ORF">POI8812_03003</name>
</gene>
<keyword evidence="3" id="KW-1185">Reference proteome</keyword>
<feature type="signal peptide" evidence="1">
    <location>
        <begin position="1"/>
        <end position="23"/>
    </location>
</feature>
<dbReference type="Gene3D" id="2.60.40.1880">
    <property type="entry name" value="Invasion associated locus B (IalB) protein"/>
    <property type="match status" value="1"/>
</dbReference>
<protein>
    <recommendedName>
        <fullName evidence="4">Invasion associated locus B (IalB) protein</fullName>
    </recommendedName>
</protein>
<organism evidence="2 3">
    <name type="scientific">Pontivivens insulae</name>
    <dbReference type="NCBI Taxonomy" id="1639689"/>
    <lineage>
        <taxon>Bacteria</taxon>
        <taxon>Pseudomonadati</taxon>
        <taxon>Pseudomonadota</taxon>
        <taxon>Alphaproteobacteria</taxon>
        <taxon>Rhodobacterales</taxon>
        <taxon>Paracoccaceae</taxon>
        <taxon>Pontivivens</taxon>
    </lineage>
</organism>
<reference evidence="2 3" key="1">
    <citation type="submission" date="2018-03" db="EMBL/GenBank/DDBJ databases">
        <authorList>
            <person name="Keele B.F."/>
        </authorList>
    </citation>
    <scope>NUCLEOTIDE SEQUENCE [LARGE SCALE GENOMIC DNA]</scope>
    <source>
        <strain evidence="2 3">CeCT 8812</strain>
    </source>
</reference>
<proteinExistence type="predicted"/>
<dbReference type="InterPro" id="IPR010642">
    <property type="entry name" value="Invasion_prot_B"/>
</dbReference>
<name>A0A2R8AEH0_9RHOB</name>
<evidence type="ECO:0000313" key="2">
    <source>
        <dbReference type="EMBL" id="SPF30661.1"/>
    </source>
</evidence>
<evidence type="ECO:0008006" key="4">
    <source>
        <dbReference type="Google" id="ProtNLM"/>
    </source>
</evidence>